<evidence type="ECO:0008006" key="3">
    <source>
        <dbReference type="Google" id="ProtNLM"/>
    </source>
</evidence>
<dbReference type="STRING" id="1365950.SAMN05428963_10263"/>
<proteinExistence type="predicted"/>
<dbReference type="RefSeq" id="WP_078706772.1">
    <property type="nucleotide sequence ID" value="NZ_FUXL01000002.1"/>
</dbReference>
<dbReference type="EMBL" id="FUXL01000002">
    <property type="protein sequence ID" value="SJZ64491.1"/>
    <property type="molecule type" value="Genomic_DNA"/>
</dbReference>
<protein>
    <recommendedName>
        <fullName evidence="3">ATP-dependent Clp protease proteolytic subunit</fullName>
    </recommendedName>
</protein>
<evidence type="ECO:0000313" key="1">
    <source>
        <dbReference type="EMBL" id="SJZ64491.1"/>
    </source>
</evidence>
<dbReference type="AlphaFoldDB" id="A0A1T4MC93"/>
<dbReference type="InterPro" id="IPR029045">
    <property type="entry name" value="ClpP/crotonase-like_dom_sf"/>
</dbReference>
<keyword evidence="2" id="KW-1185">Reference proteome</keyword>
<dbReference type="Proteomes" id="UP000190135">
    <property type="component" value="Unassembled WGS sequence"/>
</dbReference>
<accession>A0A1T4MC93</accession>
<dbReference type="OrthoDB" id="5936191at2"/>
<gene>
    <name evidence="1" type="ORF">SAMN05428963_10263</name>
</gene>
<dbReference type="SUPFAM" id="SSF52096">
    <property type="entry name" value="ClpP/crotonase"/>
    <property type="match status" value="1"/>
</dbReference>
<name>A0A1T4MC93_9HYPH</name>
<organism evidence="1 2">
    <name type="scientific">Consotaella salsifontis</name>
    <dbReference type="NCBI Taxonomy" id="1365950"/>
    <lineage>
        <taxon>Bacteria</taxon>
        <taxon>Pseudomonadati</taxon>
        <taxon>Pseudomonadota</taxon>
        <taxon>Alphaproteobacteria</taxon>
        <taxon>Hyphomicrobiales</taxon>
        <taxon>Aurantimonadaceae</taxon>
        <taxon>Consotaella</taxon>
    </lineage>
</organism>
<evidence type="ECO:0000313" key="2">
    <source>
        <dbReference type="Proteomes" id="UP000190135"/>
    </source>
</evidence>
<sequence>MTVSRFDPSPSFWEQVRQALPEVLDLRTVFYLLLGLAAAMVALDYRELAQVAASRAGLARTGPLPLDPPTAGDQVRPYLPKSFPVGPDRGEPTLPGYSGPLDPSAIAEPMKFVLAGEDLSAVGRIEVGTAENFRSIVEEYGQRIKTLHIHSPGGSVTDAIEMARLVREKGLATAVPDDGYCASACPLLFSGGVTRTAGAHAWIGVHQVYSVVPSEEGAGTPMDLDRSISQVQDLIAECQQLLVDMGIEPALWIKAMRTPPEALYVLTPEELSAFSVTTADTAAPLSAAVRR</sequence>
<reference evidence="1 2" key="1">
    <citation type="submission" date="2017-02" db="EMBL/GenBank/DDBJ databases">
        <authorList>
            <person name="Peterson S.W."/>
        </authorList>
    </citation>
    <scope>NUCLEOTIDE SEQUENCE [LARGE SCALE GENOMIC DNA]</scope>
    <source>
        <strain evidence="1 2">USBA 369</strain>
    </source>
</reference>
<dbReference type="Gene3D" id="3.90.226.10">
    <property type="entry name" value="2-enoyl-CoA Hydratase, Chain A, domain 1"/>
    <property type="match status" value="1"/>
</dbReference>